<gene>
    <name evidence="1" type="ORF">SLS63_009602</name>
</gene>
<reference evidence="1 2" key="1">
    <citation type="submission" date="2024-02" db="EMBL/GenBank/DDBJ databases">
        <title>De novo assembly and annotation of 12 fungi associated with fruit tree decline syndrome in Ontario, Canada.</title>
        <authorList>
            <person name="Sulman M."/>
            <person name="Ellouze W."/>
            <person name="Ilyukhin E."/>
        </authorList>
    </citation>
    <scope>NUCLEOTIDE SEQUENCE [LARGE SCALE GENOMIC DNA]</scope>
    <source>
        <strain evidence="1 2">M169</strain>
    </source>
</reference>
<name>A0ABR1NZG2_DIAER</name>
<proteinExistence type="predicted"/>
<accession>A0ABR1NZG2</accession>
<dbReference type="EMBL" id="JAKNSF020000071">
    <property type="protein sequence ID" value="KAK7721488.1"/>
    <property type="molecule type" value="Genomic_DNA"/>
</dbReference>
<dbReference type="Proteomes" id="UP001430848">
    <property type="component" value="Unassembled WGS sequence"/>
</dbReference>
<protein>
    <submittedName>
        <fullName evidence="1">Uncharacterized protein</fullName>
    </submittedName>
</protein>
<comment type="caution">
    <text evidence="1">The sequence shown here is derived from an EMBL/GenBank/DDBJ whole genome shotgun (WGS) entry which is preliminary data.</text>
</comment>
<evidence type="ECO:0000313" key="2">
    <source>
        <dbReference type="Proteomes" id="UP001430848"/>
    </source>
</evidence>
<organism evidence="1 2">
    <name type="scientific">Diaporthe eres</name>
    <name type="common">Phomopsis oblonga</name>
    <dbReference type="NCBI Taxonomy" id="83184"/>
    <lineage>
        <taxon>Eukaryota</taxon>
        <taxon>Fungi</taxon>
        <taxon>Dikarya</taxon>
        <taxon>Ascomycota</taxon>
        <taxon>Pezizomycotina</taxon>
        <taxon>Sordariomycetes</taxon>
        <taxon>Sordariomycetidae</taxon>
        <taxon>Diaporthales</taxon>
        <taxon>Diaporthaceae</taxon>
        <taxon>Diaporthe</taxon>
        <taxon>Diaporthe eres species complex</taxon>
    </lineage>
</organism>
<sequence length="218" mass="23298">MRPLAAISPPPDSDEVYYLRASIPAIHDIAISGPFHVLEAALPNLRLRLAESSEATEVFNAVTENGRLLNQFCHARGPIDEIPEYFIPVELLRVSEAQLKRALPCPVHRVISSEPFLDAAGQPAQSPRPAGGMCVEDMQLIGSYVSAAAAKARVNQALDARMSDHPVALPKHVAAVDEGQGAMGVIITCSGNSTPVVSFIVMVSYDSGVMLDLDGNEM</sequence>
<evidence type="ECO:0000313" key="1">
    <source>
        <dbReference type="EMBL" id="KAK7721488.1"/>
    </source>
</evidence>
<keyword evidence="2" id="KW-1185">Reference proteome</keyword>